<evidence type="ECO:0000256" key="1">
    <source>
        <dbReference type="SAM" id="MobiDB-lite"/>
    </source>
</evidence>
<evidence type="ECO:0000313" key="2">
    <source>
        <dbReference type="EMBL" id="KAJ8985151.1"/>
    </source>
</evidence>
<keyword evidence="3" id="KW-1185">Reference proteome</keyword>
<accession>A0ABQ9K522</accession>
<dbReference type="Proteomes" id="UP001162164">
    <property type="component" value="Unassembled WGS sequence"/>
</dbReference>
<feature type="compositionally biased region" description="Basic and acidic residues" evidence="1">
    <location>
        <begin position="107"/>
        <end position="125"/>
    </location>
</feature>
<gene>
    <name evidence="2" type="ORF">NQ317_012803</name>
</gene>
<feature type="region of interest" description="Disordered" evidence="1">
    <location>
        <begin position="1"/>
        <end position="125"/>
    </location>
</feature>
<proteinExistence type="predicted"/>
<feature type="compositionally biased region" description="Polar residues" evidence="1">
    <location>
        <begin position="12"/>
        <end position="29"/>
    </location>
</feature>
<name>A0ABQ9K522_9CUCU</name>
<protein>
    <submittedName>
        <fullName evidence="2">Uncharacterized protein</fullName>
    </submittedName>
</protein>
<reference evidence="2" key="1">
    <citation type="journal article" date="2023" name="Insect Mol. Biol.">
        <title>Genome sequencing provides insights into the evolution of gene families encoding plant cell wall-degrading enzymes in longhorned beetles.</title>
        <authorList>
            <person name="Shin N.R."/>
            <person name="Okamura Y."/>
            <person name="Kirsch R."/>
            <person name="Pauchet Y."/>
        </authorList>
    </citation>
    <scope>NUCLEOTIDE SEQUENCE</scope>
    <source>
        <strain evidence="2">MMC_N1</strain>
    </source>
</reference>
<organism evidence="2 3">
    <name type="scientific">Molorchus minor</name>
    <dbReference type="NCBI Taxonomy" id="1323400"/>
    <lineage>
        <taxon>Eukaryota</taxon>
        <taxon>Metazoa</taxon>
        <taxon>Ecdysozoa</taxon>
        <taxon>Arthropoda</taxon>
        <taxon>Hexapoda</taxon>
        <taxon>Insecta</taxon>
        <taxon>Pterygota</taxon>
        <taxon>Neoptera</taxon>
        <taxon>Endopterygota</taxon>
        <taxon>Coleoptera</taxon>
        <taxon>Polyphaga</taxon>
        <taxon>Cucujiformia</taxon>
        <taxon>Chrysomeloidea</taxon>
        <taxon>Cerambycidae</taxon>
        <taxon>Lamiinae</taxon>
        <taxon>Monochamini</taxon>
        <taxon>Molorchus</taxon>
    </lineage>
</organism>
<comment type="caution">
    <text evidence="2">The sequence shown here is derived from an EMBL/GenBank/DDBJ whole genome shotgun (WGS) entry which is preliminary data.</text>
</comment>
<dbReference type="EMBL" id="JAPWTJ010000019">
    <property type="protein sequence ID" value="KAJ8985151.1"/>
    <property type="molecule type" value="Genomic_DNA"/>
</dbReference>
<evidence type="ECO:0000313" key="3">
    <source>
        <dbReference type="Proteomes" id="UP001162164"/>
    </source>
</evidence>
<sequence length="166" mass="18414">MVPSALPLTDCSIHSRSIMSGDSPNSHQNDIFDFKEGRTSPAPTTSKDIGIQSGEVVQASVLVEPTKEDESKDLNSPILNNGANEDRSSCEQDQTVQLDDLSYNGKGKGDKDDQERRKLNGEFDKLDGAWVPRNDIKKNNKTEDDDDNCTVKCLYYTMQCCECSIM</sequence>